<gene>
    <name evidence="1" type="ORF">L1987_14921</name>
</gene>
<protein>
    <submittedName>
        <fullName evidence="1">Uncharacterized protein</fullName>
    </submittedName>
</protein>
<dbReference type="Proteomes" id="UP001056120">
    <property type="component" value="Linkage Group LG05"/>
</dbReference>
<comment type="caution">
    <text evidence="1">The sequence shown here is derived from an EMBL/GenBank/DDBJ whole genome shotgun (WGS) entry which is preliminary data.</text>
</comment>
<reference evidence="1 2" key="2">
    <citation type="journal article" date="2022" name="Mol. Ecol. Resour.">
        <title>The genomes of chicory, endive, great burdock and yacon provide insights into Asteraceae paleo-polyploidization history and plant inulin production.</title>
        <authorList>
            <person name="Fan W."/>
            <person name="Wang S."/>
            <person name="Wang H."/>
            <person name="Wang A."/>
            <person name="Jiang F."/>
            <person name="Liu H."/>
            <person name="Zhao H."/>
            <person name="Xu D."/>
            <person name="Zhang Y."/>
        </authorList>
    </citation>
    <scope>NUCLEOTIDE SEQUENCE [LARGE SCALE GENOMIC DNA]</scope>
    <source>
        <strain evidence="2">cv. Yunnan</strain>
        <tissue evidence="1">Leaves</tissue>
    </source>
</reference>
<name>A0ACB9J423_9ASTR</name>
<organism evidence="1 2">
    <name type="scientific">Smallanthus sonchifolius</name>
    <dbReference type="NCBI Taxonomy" id="185202"/>
    <lineage>
        <taxon>Eukaryota</taxon>
        <taxon>Viridiplantae</taxon>
        <taxon>Streptophyta</taxon>
        <taxon>Embryophyta</taxon>
        <taxon>Tracheophyta</taxon>
        <taxon>Spermatophyta</taxon>
        <taxon>Magnoliopsida</taxon>
        <taxon>eudicotyledons</taxon>
        <taxon>Gunneridae</taxon>
        <taxon>Pentapetalae</taxon>
        <taxon>asterids</taxon>
        <taxon>campanulids</taxon>
        <taxon>Asterales</taxon>
        <taxon>Asteraceae</taxon>
        <taxon>Asteroideae</taxon>
        <taxon>Heliantheae alliance</taxon>
        <taxon>Millerieae</taxon>
        <taxon>Smallanthus</taxon>
    </lineage>
</organism>
<dbReference type="EMBL" id="CM042022">
    <property type="protein sequence ID" value="KAI3815259.1"/>
    <property type="molecule type" value="Genomic_DNA"/>
</dbReference>
<evidence type="ECO:0000313" key="2">
    <source>
        <dbReference type="Proteomes" id="UP001056120"/>
    </source>
</evidence>
<proteinExistence type="predicted"/>
<reference evidence="2" key="1">
    <citation type="journal article" date="2022" name="Mol. Ecol. Resour.">
        <title>The genomes of chicory, endive, great burdock and yacon provide insights into Asteraceae palaeo-polyploidization history and plant inulin production.</title>
        <authorList>
            <person name="Fan W."/>
            <person name="Wang S."/>
            <person name="Wang H."/>
            <person name="Wang A."/>
            <person name="Jiang F."/>
            <person name="Liu H."/>
            <person name="Zhao H."/>
            <person name="Xu D."/>
            <person name="Zhang Y."/>
        </authorList>
    </citation>
    <scope>NUCLEOTIDE SEQUENCE [LARGE SCALE GENOMIC DNA]</scope>
    <source>
        <strain evidence="2">cv. Yunnan</strain>
    </source>
</reference>
<keyword evidence="2" id="KW-1185">Reference proteome</keyword>
<evidence type="ECO:0000313" key="1">
    <source>
        <dbReference type="EMBL" id="KAI3815259.1"/>
    </source>
</evidence>
<sequence length="254" mass="28346">MFPSYVSATFLHLLPLRSQAHQNPSSPLKTDREVPIDCFEEPWVLFRGKDGKPGCVKSTCAHRACLLDLGSVNEGRLQCPCHVAAYSCDQPSLVHSSCKYFSILYLESCTGLSSLPWAQLVYYETCSRNWQQEALFLRAMALALFEEMKCGNAIPNYVSFVSISAACSRARAMDVGLTVFESMKSRYGIEAGVEHYACVLDMLGRAGMVECDYDFISIYLGSLRLLPRSSSHHRPIETKNPKSRKGESLYFGHG</sequence>
<accession>A0ACB9J423</accession>